<sequence>MRLMVTHLEACPLCTECGPELIASLVDEGLPTAELDDAITIAHDPEWRQPGRQLLGAGDDARPAPNPLPWPTENAS</sequence>
<feature type="region of interest" description="Disordered" evidence="1">
    <location>
        <begin position="49"/>
        <end position="76"/>
    </location>
</feature>
<keyword evidence="3" id="KW-1185">Reference proteome</keyword>
<organism evidence="2 3">
    <name type="scientific">Acrocarpospora corrugata</name>
    <dbReference type="NCBI Taxonomy" id="35763"/>
    <lineage>
        <taxon>Bacteria</taxon>
        <taxon>Bacillati</taxon>
        <taxon>Actinomycetota</taxon>
        <taxon>Actinomycetes</taxon>
        <taxon>Streptosporangiales</taxon>
        <taxon>Streptosporangiaceae</taxon>
        <taxon>Acrocarpospora</taxon>
    </lineage>
</organism>
<proteinExistence type="predicted"/>
<evidence type="ECO:0000313" key="2">
    <source>
        <dbReference type="EMBL" id="GES02438.1"/>
    </source>
</evidence>
<reference evidence="2 3" key="1">
    <citation type="submission" date="2019-10" db="EMBL/GenBank/DDBJ databases">
        <title>Whole genome shotgun sequence of Acrocarpospora corrugata NBRC 13972.</title>
        <authorList>
            <person name="Ichikawa N."/>
            <person name="Kimura A."/>
            <person name="Kitahashi Y."/>
            <person name="Komaki H."/>
            <person name="Oguchi A."/>
        </authorList>
    </citation>
    <scope>NUCLEOTIDE SEQUENCE [LARGE SCALE GENOMIC DNA]</scope>
    <source>
        <strain evidence="2 3">NBRC 13972</strain>
    </source>
</reference>
<gene>
    <name evidence="2" type="ORF">Acor_45040</name>
</gene>
<comment type="caution">
    <text evidence="2">The sequence shown here is derived from an EMBL/GenBank/DDBJ whole genome shotgun (WGS) entry which is preliminary data.</text>
</comment>
<dbReference type="EMBL" id="BLAD01000058">
    <property type="protein sequence ID" value="GES02438.1"/>
    <property type="molecule type" value="Genomic_DNA"/>
</dbReference>
<accession>A0A5M3W7C6</accession>
<evidence type="ECO:0000313" key="3">
    <source>
        <dbReference type="Proteomes" id="UP000334990"/>
    </source>
</evidence>
<evidence type="ECO:0000256" key="1">
    <source>
        <dbReference type="SAM" id="MobiDB-lite"/>
    </source>
</evidence>
<name>A0A5M3W7C6_9ACTN</name>
<protein>
    <submittedName>
        <fullName evidence="2">Uncharacterized protein</fullName>
    </submittedName>
</protein>
<dbReference type="Proteomes" id="UP000334990">
    <property type="component" value="Unassembled WGS sequence"/>
</dbReference>
<dbReference type="AlphaFoldDB" id="A0A5M3W7C6"/>